<reference evidence="2 3" key="1">
    <citation type="journal article" date="2012" name="Environ. Microbiol.">
        <title>The genome of the ammonia-oxidizing Candidatus Nitrososphaera gargensis: insights into metabolic versatility and environmental adaptations.</title>
        <authorList>
            <person name="Spang A."/>
            <person name="Poehlein A."/>
            <person name="Offre P."/>
            <person name="Zumbragel S."/>
            <person name="Haider S."/>
            <person name="Rychlik N."/>
            <person name="Nowka B."/>
            <person name="Schmeisser C."/>
            <person name="Lebedeva E.V."/>
            <person name="Rattei T."/>
            <person name="Bohm C."/>
            <person name="Schmid M."/>
            <person name="Galushko A."/>
            <person name="Hatzenpichler R."/>
            <person name="Weinmaier T."/>
            <person name="Daniel R."/>
            <person name="Schleper C."/>
            <person name="Spieck E."/>
            <person name="Streit W."/>
            <person name="Wagner M."/>
        </authorList>
    </citation>
    <scope>NUCLEOTIDE SEQUENCE [LARGE SCALE GENOMIC DNA]</scope>
    <source>
        <strain evidence="3">Ga9.2</strain>
    </source>
</reference>
<feature type="compositionally biased region" description="Polar residues" evidence="1">
    <location>
        <begin position="32"/>
        <end position="43"/>
    </location>
</feature>
<evidence type="ECO:0000313" key="2">
    <source>
        <dbReference type="EMBL" id="AFU59010.1"/>
    </source>
</evidence>
<evidence type="ECO:0000313" key="3">
    <source>
        <dbReference type="Proteomes" id="UP000008037"/>
    </source>
</evidence>
<name>K0IGQ3_NITGG</name>
<dbReference type="EMBL" id="CP002408">
    <property type="protein sequence ID" value="AFU59010.1"/>
    <property type="molecule type" value="Genomic_DNA"/>
</dbReference>
<evidence type="ECO:0000256" key="1">
    <source>
        <dbReference type="SAM" id="MobiDB-lite"/>
    </source>
</evidence>
<accession>K0IGQ3</accession>
<dbReference type="Proteomes" id="UP000008037">
    <property type="component" value="Chromosome"/>
</dbReference>
<keyword evidence="3" id="KW-1185">Reference proteome</keyword>
<dbReference type="AlphaFoldDB" id="K0IGQ3"/>
<dbReference type="KEGG" id="nga:Ngar_c20790"/>
<dbReference type="HOGENOM" id="CLU_3094230_0_0_2"/>
<proteinExistence type="predicted"/>
<dbReference type="GeneID" id="58787725"/>
<sequence length="51" mass="5572">MPNQGLGREMGKEEEEGSADDVNVQEIASDPHTGNTGIETSFSHVRKTKQE</sequence>
<dbReference type="InParanoid" id="K0IGQ3"/>
<dbReference type="RefSeq" id="WP_015019545.1">
    <property type="nucleotide sequence ID" value="NC_018719.1"/>
</dbReference>
<feature type="region of interest" description="Disordered" evidence="1">
    <location>
        <begin position="1"/>
        <end position="51"/>
    </location>
</feature>
<dbReference type="BioCyc" id="CNIT1237085:G1324-2077-MONOMER"/>
<gene>
    <name evidence="2" type="ordered locus">Ngar_c20790</name>
</gene>
<protein>
    <submittedName>
        <fullName evidence="2">Uncharacterized protein</fullName>
    </submittedName>
</protein>
<organism evidence="2 3">
    <name type="scientific">Nitrososphaera gargensis (strain Ga9.2)</name>
    <dbReference type="NCBI Taxonomy" id="1237085"/>
    <lineage>
        <taxon>Archaea</taxon>
        <taxon>Nitrososphaerota</taxon>
        <taxon>Nitrososphaeria</taxon>
        <taxon>Nitrososphaerales</taxon>
        <taxon>Nitrososphaeraceae</taxon>
        <taxon>Nitrososphaera</taxon>
    </lineage>
</organism>